<gene>
    <name evidence="1" type="ORF">FWK35_00020778</name>
</gene>
<dbReference type="AlphaFoldDB" id="A0A6G0Y4I5"/>
<dbReference type="EMBL" id="VUJU01006192">
    <property type="protein sequence ID" value="KAF0749183.1"/>
    <property type="molecule type" value="Genomic_DNA"/>
</dbReference>
<protein>
    <submittedName>
        <fullName evidence="1">Uncharacterized protein</fullName>
    </submittedName>
</protein>
<evidence type="ECO:0000313" key="2">
    <source>
        <dbReference type="Proteomes" id="UP000478052"/>
    </source>
</evidence>
<name>A0A6G0Y4I5_APHCR</name>
<organism evidence="1 2">
    <name type="scientific">Aphis craccivora</name>
    <name type="common">Cowpea aphid</name>
    <dbReference type="NCBI Taxonomy" id="307492"/>
    <lineage>
        <taxon>Eukaryota</taxon>
        <taxon>Metazoa</taxon>
        <taxon>Ecdysozoa</taxon>
        <taxon>Arthropoda</taxon>
        <taxon>Hexapoda</taxon>
        <taxon>Insecta</taxon>
        <taxon>Pterygota</taxon>
        <taxon>Neoptera</taxon>
        <taxon>Paraneoptera</taxon>
        <taxon>Hemiptera</taxon>
        <taxon>Sternorrhyncha</taxon>
        <taxon>Aphidomorpha</taxon>
        <taxon>Aphidoidea</taxon>
        <taxon>Aphididae</taxon>
        <taxon>Aphidini</taxon>
        <taxon>Aphis</taxon>
        <taxon>Aphis</taxon>
    </lineage>
</organism>
<evidence type="ECO:0000313" key="1">
    <source>
        <dbReference type="EMBL" id="KAF0749183.1"/>
    </source>
</evidence>
<reference evidence="1 2" key="1">
    <citation type="submission" date="2019-08" db="EMBL/GenBank/DDBJ databases">
        <title>Whole genome of Aphis craccivora.</title>
        <authorList>
            <person name="Voronova N.V."/>
            <person name="Shulinski R.S."/>
            <person name="Bandarenka Y.V."/>
            <person name="Zhorov D.G."/>
            <person name="Warner D."/>
        </authorList>
    </citation>
    <scope>NUCLEOTIDE SEQUENCE [LARGE SCALE GENOMIC DNA]</scope>
    <source>
        <strain evidence="1">180601</strain>
        <tissue evidence="1">Whole Body</tissue>
    </source>
</reference>
<keyword evidence="2" id="KW-1185">Reference proteome</keyword>
<dbReference type="Proteomes" id="UP000478052">
    <property type="component" value="Unassembled WGS sequence"/>
</dbReference>
<sequence>MTNNNQFEKLLLEAWERCTDDKILRDSETYKCARQTLAKLTCSSRRNNDELYQLKSLISALRAGEKVCCPKDKFNDKEACCQKERLNDEHLCCPKAQLPNKTCSQDENPNKEVMCGLFFSKDIEKPEQIIYPQLPIPDTKADCILKSALVTIEDNVSIQQFFRDVAVNTCDRGDLLMRVTNDVLTDFRVFVDSVFSNRVTQIGMVLAREHMSIRDRYAELESRTLNRAQLSVFHVKEVMPTFDWLRYSSEPGYIKSVVVSGCLQNARAEDTDGDDARGKGLLYQLNWLRSENDRADGENHCLHERHAKLTAELSTINGNISSVQCQAANDIACLSDQLEKLRTKSCEQMAIIDKLMEDIQISIQNTKKGSKVMTYADIDSGVLIGVYLMQLRQPSWVGGYPRAKS</sequence>
<proteinExistence type="predicted"/>
<accession>A0A6G0Y4I5</accession>
<comment type="caution">
    <text evidence="1">The sequence shown here is derived from an EMBL/GenBank/DDBJ whole genome shotgun (WGS) entry which is preliminary data.</text>
</comment>
<dbReference type="OrthoDB" id="6589758at2759"/>